<dbReference type="PANTHER" id="PTHR11228:SF7">
    <property type="entry name" value="PQQA PEPTIDE CYCLASE"/>
    <property type="match status" value="1"/>
</dbReference>
<evidence type="ECO:0000256" key="4">
    <source>
        <dbReference type="ARBA" id="ARBA00023014"/>
    </source>
</evidence>
<dbReference type="PANTHER" id="PTHR11228">
    <property type="entry name" value="RADICAL SAM DOMAIN PROTEIN"/>
    <property type="match status" value="1"/>
</dbReference>
<dbReference type="CDD" id="cd01335">
    <property type="entry name" value="Radical_SAM"/>
    <property type="match status" value="1"/>
</dbReference>
<dbReference type="Gene3D" id="3.20.20.70">
    <property type="entry name" value="Aldolase class I"/>
    <property type="match status" value="1"/>
</dbReference>
<dbReference type="InterPro" id="IPR050377">
    <property type="entry name" value="Radical_SAM_PqqE_MftC-like"/>
</dbReference>
<dbReference type="AlphaFoldDB" id="A0A1I0B9X4"/>
<evidence type="ECO:0000256" key="3">
    <source>
        <dbReference type="ARBA" id="ARBA00023004"/>
    </source>
</evidence>
<evidence type="ECO:0000256" key="2">
    <source>
        <dbReference type="ARBA" id="ARBA00022723"/>
    </source>
</evidence>
<proteinExistence type="predicted"/>
<keyword evidence="4" id="KW-0411">Iron-sulfur</keyword>
<dbReference type="Pfam" id="PF04055">
    <property type="entry name" value="Radical_SAM"/>
    <property type="match status" value="1"/>
</dbReference>
<dbReference type="GO" id="GO:0051536">
    <property type="term" value="F:iron-sulfur cluster binding"/>
    <property type="evidence" value="ECO:0007669"/>
    <property type="project" value="UniProtKB-KW"/>
</dbReference>
<dbReference type="InterPro" id="IPR058240">
    <property type="entry name" value="rSAM_sf"/>
</dbReference>
<dbReference type="Proteomes" id="UP000199800">
    <property type="component" value="Unassembled WGS sequence"/>
</dbReference>
<dbReference type="SUPFAM" id="SSF102114">
    <property type="entry name" value="Radical SAM enzymes"/>
    <property type="match status" value="1"/>
</dbReference>
<gene>
    <name evidence="6" type="ORF">SAMN04487772_10726</name>
</gene>
<organism evidence="6 7">
    <name type="scientific">[Clostridium] polysaccharolyticum</name>
    <dbReference type="NCBI Taxonomy" id="29364"/>
    <lineage>
        <taxon>Bacteria</taxon>
        <taxon>Bacillati</taxon>
        <taxon>Bacillota</taxon>
        <taxon>Clostridia</taxon>
        <taxon>Lachnospirales</taxon>
        <taxon>Lachnospiraceae</taxon>
    </lineage>
</organism>
<evidence type="ECO:0000259" key="5">
    <source>
        <dbReference type="Pfam" id="PF04055"/>
    </source>
</evidence>
<reference evidence="6 7" key="1">
    <citation type="submission" date="2016-10" db="EMBL/GenBank/DDBJ databases">
        <authorList>
            <person name="de Groot N.N."/>
        </authorList>
    </citation>
    <scope>NUCLEOTIDE SEQUENCE [LARGE SCALE GENOMIC DNA]</scope>
    <source>
        <strain evidence="6 7">DSM 1801</strain>
    </source>
</reference>
<dbReference type="InterPro" id="IPR007197">
    <property type="entry name" value="rSAM"/>
</dbReference>
<dbReference type="RefSeq" id="WP_092477379.1">
    <property type="nucleotide sequence ID" value="NZ_FOHN01000007.1"/>
</dbReference>
<name>A0A1I0B9X4_9FIRM</name>
<dbReference type="OrthoDB" id="1854625at2"/>
<evidence type="ECO:0000256" key="1">
    <source>
        <dbReference type="ARBA" id="ARBA00022691"/>
    </source>
</evidence>
<accession>A0A1I0B9X4</accession>
<keyword evidence="7" id="KW-1185">Reference proteome</keyword>
<dbReference type="GO" id="GO:0003824">
    <property type="term" value="F:catalytic activity"/>
    <property type="evidence" value="ECO:0007669"/>
    <property type="project" value="InterPro"/>
</dbReference>
<dbReference type="InterPro" id="IPR013785">
    <property type="entry name" value="Aldolase_TIM"/>
</dbReference>
<feature type="domain" description="Radical SAM core" evidence="5">
    <location>
        <begin position="104"/>
        <end position="187"/>
    </location>
</feature>
<sequence length="351" mass="40655">MNYKYFQLNNECYLVIGKKRATIHNLLKREIIWLDEEQTKLALMFENGEKVDCNNSFIESLCQAGWGFSSEKKYYIDKIRTKNLFTQNMFYKERPIIYSCTLHLTNECNLNCNKCGNIYCPSCIKYEDNSLPQIDQLKVLITELKDYGLHEVVLAGGEVALYQQLEELIEYCVGNKLRVTVNTNGLIKVKADGKIQIILNIFSHEQLELVQKNYKETDNVFVILHDMKKETEFLNPTWRAVEKDTSLPEMKTATMRKLGVLEFNTTKFWNTCLCNRIHIMNNLDVVTCLGKTELIGNLKSDSLSSIVLKLYENQWKDTKAADDNNGCSLCEFRYSCTPCILTKKKEPCNLV</sequence>
<dbReference type="STRING" id="29364.SAMN04487772_10726"/>
<keyword evidence="2" id="KW-0479">Metal-binding</keyword>
<evidence type="ECO:0000313" key="7">
    <source>
        <dbReference type="Proteomes" id="UP000199800"/>
    </source>
</evidence>
<protein>
    <submittedName>
        <fullName evidence="6">4Fe-4S single cluster domain-containing protein</fullName>
    </submittedName>
</protein>
<dbReference type="GO" id="GO:0046872">
    <property type="term" value="F:metal ion binding"/>
    <property type="evidence" value="ECO:0007669"/>
    <property type="project" value="UniProtKB-KW"/>
</dbReference>
<dbReference type="SFLD" id="SFLDS00029">
    <property type="entry name" value="Radical_SAM"/>
    <property type="match status" value="1"/>
</dbReference>
<dbReference type="EMBL" id="FOHN01000007">
    <property type="protein sequence ID" value="SET03328.1"/>
    <property type="molecule type" value="Genomic_DNA"/>
</dbReference>
<keyword evidence="1" id="KW-0949">S-adenosyl-L-methionine</keyword>
<evidence type="ECO:0000313" key="6">
    <source>
        <dbReference type="EMBL" id="SET03328.1"/>
    </source>
</evidence>
<keyword evidence="3" id="KW-0408">Iron</keyword>